<dbReference type="AlphaFoldDB" id="A0A448WTV6"/>
<comment type="caution">
    <text evidence="1">The sequence shown here is derived from an EMBL/GenBank/DDBJ whole genome shotgun (WGS) entry which is preliminary data.</text>
</comment>
<protein>
    <submittedName>
        <fullName evidence="1">Uncharacterized protein</fullName>
    </submittedName>
</protein>
<dbReference type="EMBL" id="CAAALY010044478">
    <property type="protein sequence ID" value="VEL20051.1"/>
    <property type="molecule type" value="Genomic_DNA"/>
</dbReference>
<evidence type="ECO:0000313" key="2">
    <source>
        <dbReference type="Proteomes" id="UP000784294"/>
    </source>
</evidence>
<keyword evidence="2" id="KW-1185">Reference proteome</keyword>
<evidence type="ECO:0000313" key="1">
    <source>
        <dbReference type="EMBL" id="VEL20051.1"/>
    </source>
</evidence>
<accession>A0A448WTV6</accession>
<dbReference type="Proteomes" id="UP000784294">
    <property type="component" value="Unassembled WGS sequence"/>
</dbReference>
<proteinExistence type="predicted"/>
<reference evidence="1" key="1">
    <citation type="submission" date="2018-11" db="EMBL/GenBank/DDBJ databases">
        <authorList>
            <consortium name="Pathogen Informatics"/>
        </authorList>
    </citation>
    <scope>NUCLEOTIDE SEQUENCE</scope>
</reference>
<name>A0A448WTV6_9PLAT</name>
<organism evidence="1 2">
    <name type="scientific">Protopolystoma xenopodis</name>
    <dbReference type="NCBI Taxonomy" id="117903"/>
    <lineage>
        <taxon>Eukaryota</taxon>
        <taxon>Metazoa</taxon>
        <taxon>Spiralia</taxon>
        <taxon>Lophotrochozoa</taxon>
        <taxon>Platyhelminthes</taxon>
        <taxon>Monogenea</taxon>
        <taxon>Polyopisthocotylea</taxon>
        <taxon>Polystomatidea</taxon>
        <taxon>Polystomatidae</taxon>
        <taxon>Protopolystoma</taxon>
    </lineage>
</organism>
<sequence>MTRLVAGPAECPHDQLARLRACHQKPVASADVETGGKRAVTSLALQWPVDSVTSKPRMAGKLSSRHFRQVRQAVARIRLTRDNVKRLELLRQNPQLQKDRRSWGGEIGCLGCILSKFKIMPADSKWIFIQFSKRNGRPENK</sequence>
<gene>
    <name evidence="1" type="ORF">PXEA_LOCUS13491</name>
</gene>